<dbReference type="STRING" id="9305.ENSSHAP00000019159"/>
<dbReference type="FunFam" id="1.10.4020.10:FF:000001">
    <property type="entry name" value="zinc finger protein 263 isoform X1"/>
    <property type="match status" value="1"/>
</dbReference>
<dbReference type="Pfam" id="PF02023">
    <property type="entry name" value="SCAN"/>
    <property type="match status" value="1"/>
</dbReference>
<dbReference type="Ensembl" id="ENSSHAT00000019315.2">
    <property type="protein sequence ID" value="ENSSHAP00000019159.2"/>
    <property type="gene ID" value="ENSSHAG00000002634.2"/>
</dbReference>
<organism evidence="3 4">
    <name type="scientific">Sarcophilus harrisii</name>
    <name type="common">Tasmanian devil</name>
    <name type="synonym">Sarcophilus laniarius</name>
    <dbReference type="NCBI Taxonomy" id="9305"/>
    <lineage>
        <taxon>Eukaryota</taxon>
        <taxon>Metazoa</taxon>
        <taxon>Chordata</taxon>
        <taxon>Craniata</taxon>
        <taxon>Vertebrata</taxon>
        <taxon>Euteleostomi</taxon>
        <taxon>Mammalia</taxon>
        <taxon>Metatheria</taxon>
        <taxon>Dasyuromorphia</taxon>
        <taxon>Dasyuridae</taxon>
        <taxon>Sarcophilus</taxon>
    </lineage>
</organism>
<proteinExistence type="predicted"/>
<sequence>MMTSAVGCLASAPQEQEGLLIVKLEEDCAWGQEISIQDPGISPETCHQCFRHFRYQQAAGPRQAFIQLQEFCQRWLRPEIHSKEQILELLVLEQFLTILPEDIQRRVREQHPESGEEAVALVEELQIEHTRCRQQEVISGRTLYGGMSTGFENQETWSQETSSGIH</sequence>
<dbReference type="eggNOG" id="KOG1721">
    <property type="taxonomic scope" value="Eukaryota"/>
</dbReference>
<dbReference type="InterPro" id="IPR050916">
    <property type="entry name" value="SCAN-C2H2_zinc_finger"/>
</dbReference>
<dbReference type="AlphaFoldDB" id="G3WUQ4"/>
<gene>
    <name evidence="3" type="primary">ZNF263</name>
</gene>
<evidence type="ECO:0000259" key="2">
    <source>
        <dbReference type="PROSITE" id="PS50804"/>
    </source>
</evidence>
<dbReference type="PROSITE" id="PS50804">
    <property type="entry name" value="SCAN_BOX"/>
    <property type="match status" value="1"/>
</dbReference>
<reference evidence="3" key="2">
    <citation type="submission" date="2025-08" db="UniProtKB">
        <authorList>
            <consortium name="Ensembl"/>
        </authorList>
    </citation>
    <scope>IDENTIFICATION</scope>
</reference>
<dbReference type="InterPro" id="IPR038269">
    <property type="entry name" value="SCAN_sf"/>
</dbReference>
<dbReference type="GeneTree" id="ENSGT00940000159965"/>
<keyword evidence="4" id="KW-1185">Reference proteome</keyword>
<name>G3WUQ4_SARHA</name>
<dbReference type="InterPro" id="IPR003309">
    <property type="entry name" value="SCAN_dom"/>
</dbReference>
<reference evidence="3 4" key="1">
    <citation type="journal article" date="2011" name="Proc. Natl. Acad. Sci. U.S.A.">
        <title>Genetic diversity and population structure of the endangered marsupial Sarcophilus harrisii (Tasmanian devil).</title>
        <authorList>
            <person name="Miller W."/>
            <person name="Hayes V.M."/>
            <person name="Ratan A."/>
            <person name="Petersen D.C."/>
            <person name="Wittekindt N.E."/>
            <person name="Miller J."/>
            <person name="Walenz B."/>
            <person name="Knight J."/>
            <person name="Qi J."/>
            <person name="Zhao F."/>
            <person name="Wang Q."/>
            <person name="Bedoya-Reina O.C."/>
            <person name="Katiyar N."/>
            <person name="Tomsho L.P."/>
            <person name="Kasson L.M."/>
            <person name="Hardie R.A."/>
            <person name="Woodbridge P."/>
            <person name="Tindall E.A."/>
            <person name="Bertelsen M.F."/>
            <person name="Dixon D."/>
            <person name="Pyecroft S."/>
            <person name="Helgen K.M."/>
            <person name="Lesk A.M."/>
            <person name="Pringle T.H."/>
            <person name="Patterson N."/>
            <person name="Zhang Y."/>
            <person name="Kreiss A."/>
            <person name="Woods G.M."/>
            <person name="Jones M.E."/>
            <person name="Schuster S.C."/>
        </authorList>
    </citation>
    <scope>NUCLEOTIDE SEQUENCE [LARGE SCALE GENOMIC DNA]</scope>
</reference>
<keyword evidence="1" id="KW-0539">Nucleus</keyword>
<dbReference type="PANTHER" id="PTHR45935">
    <property type="entry name" value="PROTEIN ZBED8-RELATED"/>
    <property type="match status" value="1"/>
</dbReference>
<dbReference type="CDD" id="cd07936">
    <property type="entry name" value="SCAN"/>
    <property type="match status" value="1"/>
</dbReference>
<dbReference type="SMART" id="SM00431">
    <property type="entry name" value="SCAN"/>
    <property type="match status" value="1"/>
</dbReference>
<dbReference type="PANTHER" id="PTHR45935:SF15">
    <property type="entry name" value="SCAN BOX DOMAIN-CONTAINING PROTEIN"/>
    <property type="match status" value="1"/>
</dbReference>
<dbReference type="Proteomes" id="UP000007648">
    <property type="component" value="Unassembled WGS sequence"/>
</dbReference>
<accession>G3WUQ4</accession>
<evidence type="ECO:0000313" key="4">
    <source>
        <dbReference type="Proteomes" id="UP000007648"/>
    </source>
</evidence>
<feature type="domain" description="SCAN box" evidence="2">
    <location>
        <begin position="47"/>
        <end position="126"/>
    </location>
</feature>
<evidence type="ECO:0000256" key="1">
    <source>
        <dbReference type="ARBA" id="ARBA00023242"/>
    </source>
</evidence>
<evidence type="ECO:0000313" key="3">
    <source>
        <dbReference type="Ensembl" id="ENSSHAP00000019159.2"/>
    </source>
</evidence>
<dbReference type="SUPFAM" id="SSF47353">
    <property type="entry name" value="Retrovirus capsid dimerization domain-like"/>
    <property type="match status" value="1"/>
</dbReference>
<protein>
    <submittedName>
        <fullName evidence="3">Zinc finger protein 263</fullName>
    </submittedName>
</protein>
<reference evidence="3" key="3">
    <citation type="submission" date="2025-09" db="UniProtKB">
        <authorList>
            <consortium name="Ensembl"/>
        </authorList>
    </citation>
    <scope>IDENTIFICATION</scope>
</reference>
<dbReference type="Gene3D" id="1.10.4020.10">
    <property type="entry name" value="DNA breaking-rejoining enzymes"/>
    <property type="match status" value="1"/>
</dbReference>
<dbReference type="HOGENOM" id="CLU_002678_53_4_1"/>